<dbReference type="Gene3D" id="3.90.550.10">
    <property type="entry name" value="Spore Coat Polysaccharide Biosynthesis Protein SpsA, Chain A"/>
    <property type="match status" value="1"/>
</dbReference>
<dbReference type="PANTHER" id="PTHR22916:SF3">
    <property type="entry name" value="UDP-GLCNAC:BETAGAL BETA-1,3-N-ACETYLGLUCOSAMINYLTRANSFERASE-LIKE PROTEIN 1"/>
    <property type="match status" value="1"/>
</dbReference>
<dbReference type="PANTHER" id="PTHR22916">
    <property type="entry name" value="GLYCOSYLTRANSFERASE"/>
    <property type="match status" value="1"/>
</dbReference>
<dbReference type="CDD" id="cd00761">
    <property type="entry name" value="Glyco_tranf_GTA_type"/>
    <property type="match status" value="1"/>
</dbReference>
<protein>
    <recommendedName>
        <fullName evidence="2">Glycosyltransferase 2-like domain-containing protein</fullName>
    </recommendedName>
</protein>
<evidence type="ECO:0000256" key="1">
    <source>
        <dbReference type="ARBA" id="ARBA00006739"/>
    </source>
</evidence>
<gene>
    <name evidence="3" type="ORF">A6M13_04455</name>
</gene>
<dbReference type="SUPFAM" id="SSF53448">
    <property type="entry name" value="Nucleotide-diphospho-sugar transferases"/>
    <property type="match status" value="1"/>
</dbReference>
<accession>A0A1C0Y806</accession>
<evidence type="ECO:0000259" key="2">
    <source>
        <dbReference type="Pfam" id="PF00535"/>
    </source>
</evidence>
<feature type="domain" description="Glycosyltransferase 2-like" evidence="2">
    <location>
        <begin position="4"/>
        <end position="161"/>
    </location>
</feature>
<dbReference type="EMBL" id="MASJ01000038">
    <property type="protein sequence ID" value="OCS83280.1"/>
    <property type="molecule type" value="Genomic_DNA"/>
</dbReference>
<name>A0A1C0Y806_9BACL</name>
<comment type="similarity">
    <text evidence="1">Belongs to the glycosyltransferase 2 family.</text>
</comment>
<reference evidence="3 4" key="1">
    <citation type="submission" date="2016-07" db="EMBL/GenBank/DDBJ databases">
        <title>Caryophanon tenue genome sequencing.</title>
        <authorList>
            <person name="Verma A."/>
            <person name="Pal Y."/>
            <person name="Krishnamurthi S."/>
        </authorList>
    </citation>
    <scope>NUCLEOTIDE SEQUENCE [LARGE SCALE GENOMIC DNA]</scope>
    <source>
        <strain evidence="3 4">DSM 14152</strain>
    </source>
</reference>
<dbReference type="Proteomes" id="UP000093199">
    <property type="component" value="Unassembled WGS sequence"/>
</dbReference>
<keyword evidence="4" id="KW-1185">Reference proteome</keyword>
<dbReference type="GO" id="GO:0016758">
    <property type="term" value="F:hexosyltransferase activity"/>
    <property type="evidence" value="ECO:0007669"/>
    <property type="project" value="UniProtKB-ARBA"/>
</dbReference>
<dbReference type="STRING" id="33978.A6M13_04455"/>
<evidence type="ECO:0000313" key="4">
    <source>
        <dbReference type="Proteomes" id="UP000093199"/>
    </source>
</evidence>
<sequence length="305" mass="35968">MFLTIAIPTYNRKHTLGRCLKSLENQKNKNFEVVIVDDGSKDGTQKYIEDYMNESELLIRFFLKENGGKYTAINLALEKAEGEYFLILDSDDWMADDAVDILYNMSAEIKDSSTSGIIGKCLNSRTNEVIGEKFSGRNISYLDLHFPRRKNRKNYGDCCEMNKTEVLRNFKFPENKEVKFIPEAYIFDQVGLNHQLICTNKVLKYVEYQSEDGITLNENFKSNNIEGYLINYHLRLEKIVPNLKHSKFFYQIVAWWRYWDAYQKVNKDKYEFSEISSVGRVVKLAMPFINLYYEKKYTELFRKGR</sequence>
<dbReference type="OrthoDB" id="396512at2"/>
<dbReference type="InterPro" id="IPR029044">
    <property type="entry name" value="Nucleotide-diphossugar_trans"/>
</dbReference>
<evidence type="ECO:0000313" key="3">
    <source>
        <dbReference type="EMBL" id="OCS83280.1"/>
    </source>
</evidence>
<proteinExistence type="inferred from homology"/>
<dbReference type="InterPro" id="IPR001173">
    <property type="entry name" value="Glyco_trans_2-like"/>
</dbReference>
<dbReference type="Pfam" id="PF00535">
    <property type="entry name" value="Glycos_transf_2"/>
    <property type="match status" value="1"/>
</dbReference>
<organism evidence="3 4">
    <name type="scientific">Caryophanon tenue</name>
    <dbReference type="NCBI Taxonomy" id="33978"/>
    <lineage>
        <taxon>Bacteria</taxon>
        <taxon>Bacillati</taxon>
        <taxon>Bacillota</taxon>
        <taxon>Bacilli</taxon>
        <taxon>Bacillales</taxon>
        <taxon>Caryophanaceae</taxon>
        <taxon>Caryophanon</taxon>
    </lineage>
</organism>
<comment type="caution">
    <text evidence="3">The sequence shown here is derived from an EMBL/GenBank/DDBJ whole genome shotgun (WGS) entry which is preliminary data.</text>
</comment>
<dbReference type="AlphaFoldDB" id="A0A1C0Y806"/>
<dbReference type="RefSeq" id="WP_066546849.1">
    <property type="nucleotide sequence ID" value="NZ_MASJ01000038.1"/>
</dbReference>